<reference evidence="2" key="1">
    <citation type="submission" date="2023-07" db="EMBL/GenBank/DDBJ databases">
        <title>draft genome sequence of fig (Ficus carica).</title>
        <authorList>
            <person name="Takahashi T."/>
            <person name="Nishimura K."/>
        </authorList>
    </citation>
    <scope>NUCLEOTIDE SEQUENCE</scope>
</reference>
<evidence type="ECO:0000313" key="2">
    <source>
        <dbReference type="EMBL" id="GMN44927.1"/>
    </source>
</evidence>
<name>A0AA88A262_FICCA</name>
<feature type="region of interest" description="Disordered" evidence="1">
    <location>
        <begin position="72"/>
        <end position="120"/>
    </location>
</feature>
<dbReference type="Proteomes" id="UP001187192">
    <property type="component" value="Unassembled WGS sequence"/>
</dbReference>
<protein>
    <submittedName>
        <fullName evidence="2">Uncharacterized protein</fullName>
    </submittedName>
</protein>
<organism evidence="2 3">
    <name type="scientific">Ficus carica</name>
    <name type="common">Common fig</name>
    <dbReference type="NCBI Taxonomy" id="3494"/>
    <lineage>
        <taxon>Eukaryota</taxon>
        <taxon>Viridiplantae</taxon>
        <taxon>Streptophyta</taxon>
        <taxon>Embryophyta</taxon>
        <taxon>Tracheophyta</taxon>
        <taxon>Spermatophyta</taxon>
        <taxon>Magnoliopsida</taxon>
        <taxon>eudicotyledons</taxon>
        <taxon>Gunneridae</taxon>
        <taxon>Pentapetalae</taxon>
        <taxon>rosids</taxon>
        <taxon>fabids</taxon>
        <taxon>Rosales</taxon>
        <taxon>Moraceae</taxon>
        <taxon>Ficeae</taxon>
        <taxon>Ficus</taxon>
    </lineage>
</organism>
<keyword evidence="3" id="KW-1185">Reference proteome</keyword>
<dbReference type="AlphaFoldDB" id="A0AA88A262"/>
<dbReference type="EMBL" id="BTGU01000019">
    <property type="protein sequence ID" value="GMN44927.1"/>
    <property type="molecule type" value="Genomic_DNA"/>
</dbReference>
<accession>A0AA88A262</accession>
<comment type="caution">
    <text evidence="2">The sequence shown here is derived from an EMBL/GenBank/DDBJ whole genome shotgun (WGS) entry which is preliminary data.</text>
</comment>
<evidence type="ECO:0000256" key="1">
    <source>
        <dbReference type="SAM" id="MobiDB-lite"/>
    </source>
</evidence>
<sequence>MKADQGRKQWLGAMISEAENSGLGDLLFELASRTALDVALATGGTYTRSMISVPGGAPSSLAGFEYKPRKQRAGFDRDERPMVTWGRRMPDEEATGRLQMGEEGGRQGTLESRWARTDCH</sequence>
<evidence type="ECO:0000313" key="3">
    <source>
        <dbReference type="Proteomes" id="UP001187192"/>
    </source>
</evidence>
<proteinExistence type="predicted"/>
<gene>
    <name evidence="2" type="ORF">TIFTF001_014130</name>
</gene>